<dbReference type="Proteomes" id="UP000326837">
    <property type="component" value="Chromosome"/>
</dbReference>
<sequence length="69" mass="7092">MLSSALCCWLLFLQAANEPVGYYAVLAPPTGGSPVVIGEWHSANGFAASRGVSAVRGHTSTVVEEAAES</sequence>
<dbReference type="EMBL" id="AP021861">
    <property type="protein sequence ID" value="BBO33588.1"/>
    <property type="molecule type" value="Genomic_DNA"/>
</dbReference>
<name>A0A5K7XAM2_9BACT</name>
<protein>
    <submittedName>
        <fullName evidence="1">Uncharacterized protein</fullName>
    </submittedName>
</protein>
<proteinExistence type="predicted"/>
<organism evidence="1 2">
    <name type="scientific">Lacipirellula parvula</name>
    <dbReference type="NCBI Taxonomy" id="2650471"/>
    <lineage>
        <taxon>Bacteria</taxon>
        <taxon>Pseudomonadati</taxon>
        <taxon>Planctomycetota</taxon>
        <taxon>Planctomycetia</taxon>
        <taxon>Pirellulales</taxon>
        <taxon>Lacipirellulaceae</taxon>
        <taxon>Lacipirellula</taxon>
    </lineage>
</organism>
<keyword evidence="2" id="KW-1185">Reference proteome</keyword>
<evidence type="ECO:0000313" key="2">
    <source>
        <dbReference type="Proteomes" id="UP000326837"/>
    </source>
</evidence>
<gene>
    <name evidence="1" type="ORF">PLANPX_3200</name>
</gene>
<accession>A0A5K7XAM2</accession>
<reference evidence="2" key="1">
    <citation type="submission" date="2019-10" db="EMBL/GenBank/DDBJ databases">
        <title>Lacipirellula parvula gen. nov., sp. nov., representing a lineage of planctomycetes widespread in freshwater anoxic habitats, and description of the family Lacipirellulaceae.</title>
        <authorList>
            <person name="Dedysh S.N."/>
            <person name="Kulichevskaya I.S."/>
            <person name="Beletsky A.V."/>
            <person name="Rakitin A.L."/>
            <person name="Mardanov A.V."/>
            <person name="Ivanova A.A."/>
            <person name="Saltykova V.X."/>
            <person name="Rijpstra W.I.C."/>
            <person name="Sinninghe Damste J.S."/>
            <person name="Ravin N.V."/>
        </authorList>
    </citation>
    <scope>NUCLEOTIDE SEQUENCE [LARGE SCALE GENOMIC DNA]</scope>
    <source>
        <strain evidence="2">PX69</strain>
    </source>
</reference>
<evidence type="ECO:0000313" key="1">
    <source>
        <dbReference type="EMBL" id="BBO33588.1"/>
    </source>
</evidence>
<dbReference type="AlphaFoldDB" id="A0A5K7XAM2"/>
<dbReference type="KEGG" id="lpav:PLANPX_3200"/>